<dbReference type="Gene3D" id="3.40.30.10">
    <property type="entry name" value="Glutaredoxin"/>
    <property type="match status" value="1"/>
</dbReference>
<protein>
    <recommendedName>
        <fullName evidence="3">Sucrase/ferredoxin-like protein</fullName>
    </recommendedName>
</protein>
<organism evidence="1 2">
    <name type="scientific">Vreelandella songnenensis</name>
    <dbReference type="NCBI Taxonomy" id="1176243"/>
    <lineage>
        <taxon>Bacteria</taxon>
        <taxon>Pseudomonadati</taxon>
        <taxon>Pseudomonadota</taxon>
        <taxon>Gammaproteobacteria</taxon>
        <taxon>Oceanospirillales</taxon>
        <taxon>Halomonadaceae</taxon>
        <taxon>Vreelandella</taxon>
    </lineage>
</organism>
<dbReference type="Pfam" id="PF06999">
    <property type="entry name" value="Suc_Fer-like"/>
    <property type="match status" value="1"/>
</dbReference>
<dbReference type="PANTHER" id="PTHR31902:SF22">
    <property type="entry name" value="SLL1203 PROTEIN"/>
    <property type="match status" value="1"/>
</dbReference>
<evidence type="ECO:0008006" key="3">
    <source>
        <dbReference type="Google" id="ProtNLM"/>
    </source>
</evidence>
<dbReference type="InterPro" id="IPR036249">
    <property type="entry name" value="Thioredoxin-like_sf"/>
</dbReference>
<sequence>MKRTFCADLSQQQNDPLAGSAAHAECNLLISWPRAKWERSMRHASDMSDTLKQSLDTTAERGLRINLIQQPGMEKEQHQIFLMPERRRFNVAREQLEGFLDALQAGDSLAQWEQPALECQLVLCCTHGKKDKCCAKYGYQAYKALAQAATRHQLPFEIWESSHLGGCRLAASIIVLPKVRKYGRITPEQALPFLQAEAKGQRFLPGYRGDSSLTSAQQCSQLAALQHVSTEDYQPRLTLLEDTGDEQERVMRWQQEDNQRCLTVTCRAFTIMRVDTCADLEQGPTESVVWQVVEIK</sequence>
<keyword evidence="2" id="KW-1185">Reference proteome</keyword>
<dbReference type="AlphaFoldDB" id="A0A2T0V8V8"/>
<dbReference type="PANTHER" id="PTHR31902">
    <property type="entry name" value="ACTIN PATCHES DISTAL PROTEIN 1"/>
    <property type="match status" value="1"/>
</dbReference>
<comment type="caution">
    <text evidence="1">The sequence shown here is derived from an EMBL/GenBank/DDBJ whole genome shotgun (WGS) entry which is preliminary data.</text>
</comment>
<dbReference type="OrthoDB" id="3399139at2"/>
<proteinExistence type="predicted"/>
<evidence type="ECO:0000313" key="1">
    <source>
        <dbReference type="EMBL" id="PRY66620.1"/>
    </source>
</evidence>
<reference evidence="1 2" key="1">
    <citation type="submission" date="2018-03" db="EMBL/GenBank/DDBJ databases">
        <title>Genomic Encyclopedia of Type Strains, Phase III (KMG-III): the genomes of soil and plant-associated and newly described type strains.</title>
        <authorList>
            <person name="Whitman W."/>
        </authorList>
    </citation>
    <scope>NUCLEOTIDE SEQUENCE [LARGE SCALE GENOMIC DNA]</scope>
    <source>
        <strain evidence="1 2">CGMCC 1.12152</strain>
    </source>
</reference>
<dbReference type="RefSeq" id="WP_106373877.1">
    <property type="nucleotide sequence ID" value="NZ_PVTK01000001.1"/>
</dbReference>
<dbReference type="SUPFAM" id="SSF52833">
    <property type="entry name" value="Thioredoxin-like"/>
    <property type="match status" value="1"/>
</dbReference>
<accession>A0A2T0V8V8</accession>
<gene>
    <name evidence="1" type="ORF">B0H98_101614</name>
</gene>
<evidence type="ECO:0000313" key="2">
    <source>
        <dbReference type="Proteomes" id="UP000237647"/>
    </source>
</evidence>
<dbReference type="InterPro" id="IPR009737">
    <property type="entry name" value="Aim32/Apd1-like"/>
</dbReference>
<dbReference type="Proteomes" id="UP000237647">
    <property type="component" value="Unassembled WGS sequence"/>
</dbReference>
<name>A0A2T0V8V8_9GAMM</name>
<dbReference type="EMBL" id="PVTK01000001">
    <property type="protein sequence ID" value="PRY66620.1"/>
    <property type="molecule type" value="Genomic_DNA"/>
</dbReference>
<dbReference type="CDD" id="cd03062">
    <property type="entry name" value="TRX_Fd_Sucrase"/>
    <property type="match status" value="1"/>
</dbReference>